<protein>
    <submittedName>
        <fullName evidence="1">Helix-turn-helix domain-containing protein</fullName>
    </submittedName>
</protein>
<gene>
    <name evidence="1" type="ORF">GCM10009858_01640</name>
</gene>
<evidence type="ECO:0000313" key="1">
    <source>
        <dbReference type="EMBL" id="GAA2468087.1"/>
    </source>
</evidence>
<dbReference type="Gene3D" id="1.10.10.10">
    <property type="entry name" value="Winged helix-like DNA-binding domain superfamily/Winged helix DNA-binding domain"/>
    <property type="match status" value="1"/>
</dbReference>
<dbReference type="InterPro" id="IPR036388">
    <property type="entry name" value="WH-like_DNA-bd_sf"/>
</dbReference>
<dbReference type="EMBL" id="BAAARE010000001">
    <property type="protein sequence ID" value="GAA2468087.1"/>
    <property type="molecule type" value="Genomic_DNA"/>
</dbReference>
<dbReference type="SUPFAM" id="SSF46785">
    <property type="entry name" value="Winged helix' DNA-binding domain"/>
    <property type="match status" value="1"/>
</dbReference>
<comment type="caution">
    <text evidence="1">The sequence shown here is derived from an EMBL/GenBank/DDBJ whole genome shotgun (WGS) entry which is preliminary data.</text>
</comment>
<dbReference type="Proteomes" id="UP001500730">
    <property type="component" value="Unassembled WGS sequence"/>
</dbReference>
<organism evidence="1 2">
    <name type="scientific">Terrabacter carboxydivorans</name>
    <dbReference type="NCBI Taxonomy" id="619730"/>
    <lineage>
        <taxon>Bacteria</taxon>
        <taxon>Bacillati</taxon>
        <taxon>Actinomycetota</taxon>
        <taxon>Actinomycetes</taxon>
        <taxon>Micrococcales</taxon>
        <taxon>Intrasporangiaceae</taxon>
        <taxon>Terrabacter</taxon>
    </lineage>
</organism>
<dbReference type="InterPro" id="IPR036390">
    <property type="entry name" value="WH_DNA-bd_sf"/>
</dbReference>
<reference evidence="1 2" key="1">
    <citation type="journal article" date="2019" name="Int. J. Syst. Evol. Microbiol.">
        <title>The Global Catalogue of Microorganisms (GCM) 10K type strain sequencing project: providing services to taxonomists for standard genome sequencing and annotation.</title>
        <authorList>
            <consortium name="The Broad Institute Genomics Platform"/>
            <consortium name="The Broad Institute Genome Sequencing Center for Infectious Disease"/>
            <person name="Wu L."/>
            <person name="Ma J."/>
        </authorList>
    </citation>
    <scope>NUCLEOTIDE SEQUENCE [LARGE SCALE GENOMIC DNA]</scope>
    <source>
        <strain evidence="1 2">JCM 16259</strain>
    </source>
</reference>
<accession>A0ABN3KP69</accession>
<proteinExistence type="predicted"/>
<name>A0ABN3KP69_9MICO</name>
<sequence>MLGAVADREAQGAGTTITDLAGDLGGHANTSRAHVGELVDEGLLERVPVAASGRGRPAHGHRLTDRGRLVLDALRVAQPVATDELVTAMAEHLSTTADAETHARAVGRLWASQLTRDRASDGASPADRVTSLLRTAGFSPQPEASGDVALRTCPVLASARAHPGIVCTMHEEMLRAALDDAGDERVQLRLAPFAREGACLVHLRGA</sequence>
<evidence type="ECO:0000313" key="2">
    <source>
        <dbReference type="Proteomes" id="UP001500730"/>
    </source>
</evidence>
<keyword evidence="2" id="KW-1185">Reference proteome</keyword>